<dbReference type="RefSeq" id="WP_169717320.1">
    <property type="nucleotide sequence ID" value="NZ_JBHEEK010000004.1"/>
</dbReference>
<reference evidence="1 2" key="1">
    <citation type="submission" date="2017-07" db="EMBL/GenBank/DDBJ databases">
        <title>Phylogenetic study on the rhizospheric bacterium Ochrobactrum sp. A44.</title>
        <authorList>
            <person name="Krzyzanowska D.M."/>
            <person name="Ossowicki A."/>
            <person name="Rajewska M."/>
            <person name="Maciag T."/>
            <person name="Kaczynski Z."/>
            <person name="Czerwicka M."/>
            <person name="Jafra S."/>
        </authorList>
    </citation>
    <scope>NUCLEOTIDE SEQUENCE [LARGE SCALE GENOMIC DNA]</scope>
    <source>
        <strain evidence="1 2">DSM 7216</strain>
    </source>
</reference>
<name>A0A256FXL8_9HYPH</name>
<keyword evidence="2" id="KW-1185">Reference proteome</keyword>
<evidence type="ECO:0000313" key="2">
    <source>
        <dbReference type="Proteomes" id="UP000215590"/>
    </source>
</evidence>
<gene>
    <name evidence="1" type="ORF">CEV31_1861</name>
</gene>
<accession>A0A256FXL8</accession>
<organism evidence="1 2">
    <name type="scientific">Brucella thiophenivorans</name>
    <dbReference type="NCBI Taxonomy" id="571255"/>
    <lineage>
        <taxon>Bacteria</taxon>
        <taxon>Pseudomonadati</taxon>
        <taxon>Pseudomonadota</taxon>
        <taxon>Alphaproteobacteria</taxon>
        <taxon>Hyphomicrobiales</taxon>
        <taxon>Brucellaceae</taxon>
        <taxon>Brucella/Ochrobactrum group</taxon>
        <taxon>Brucella</taxon>
    </lineage>
</organism>
<dbReference type="EMBL" id="NNRJ01000016">
    <property type="protein sequence ID" value="OYR19579.1"/>
    <property type="molecule type" value="Genomic_DNA"/>
</dbReference>
<protein>
    <submittedName>
        <fullName evidence="1">Uncharacterized protein</fullName>
    </submittedName>
</protein>
<evidence type="ECO:0000313" key="1">
    <source>
        <dbReference type="EMBL" id="OYR19579.1"/>
    </source>
</evidence>
<dbReference type="AlphaFoldDB" id="A0A256FXL8"/>
<proteinExistence type="predicted"/>
<dbReference type="Proteomes" id="UP000215590">
    <property type="component" value="Unassembled WGS sequence"/>
</dbReference>
<sequence>MISRLRLSTGIALRVLLFAAVFTGPAATFAYTQIGQKTQMSGAGLVLYVSLQRSA</sequence>
<comment type="caution">
    <text evidence="1">The sequence shown here is derived from an EMBL/GenBank/DDBJ whole genome shotgun (WGS) entry which is preliminary data.</text>
</comment>